<dbReference type="PANTHER" id="PTHR40074">
    <property type="entry name" value="O-ACETYLTRANSFERASE WECH"/>
    <property type="match status" value="1"/>
</dbReference>
<feature type="domain" description="Acyltransferase 3" evidence="8">
    <location>
        <begin position="11"/>
        <end position="311"/>
    </location>
</feature>
<evidence type="ECO:0000256" key="2">
    <source>
        <dbReference type="ARBA" id="ARBA00007400"/>
    </source>
</evidence>
<protein>
    <submittedName>
        <fullName evidence="9">Acyltransferase</fullName>
    </submittedName>
</protein>
<dbReference type="PANTHER" id="PTHR40074:SF4">
    <property type="entry name" value="INNER MEMBRANE PROTEIN YCFT"/>
    <property type="match status" value="1"/>
</dbReference>
<keyword evidence="10" id="KW-1185">Reference proteome</keyword>
<feature type="transmembrane region" description="Helical" evidence="7">
    <location>
        <begin position="12"/>
        <end position="33"/>
    </location>
</feature>
<dbReference type="GO" id="GO:0005886">
    <property type="term" value="C:plasma membrane"/>
    <property type="evidence" value="ECO:0007669"/>
    <property type="project" value="UniProtKB-SubCell"/>
</dbReference>
<gene>
    <name evidence="9" type="ORF">GCM10011342_05630</name>
</gene>
<reference evidence="9" key="1">
    <citation type="journal article" date="2014" name="Int. J. Syst. Evol. Microbiol.">
        <title>Complete genome sequence of Corynebacterium casei LMG S-19264T (=DSM 44701T), isolated from a smear-ripened cheese.</title>
        <authorList>
            <consortium name="US DOE Joint Genome Institute (JGI-PGF)"/>
            <person name="Walter F."/>
            <person name="Albersmeier A."/>
            <person name="Kalinowski J."/>
            <person name="Ruckert C."/>
        </authorList>
    </citation>
    <scope>NUCLEOTIDE SEQUENCE</scope>
    <source>
        <strain evidence="9">CGMCC 1.12921</strain>
    </source>
</reference>
<dbReference type="AlphaFoldDB" id="A0A8J2V625"/>
<dbReference type="InterPro" id="IPR002656">
    <property type="entry name" value="Acyl_transf_3_dom"/>
</dbReference>
<feature type="transmembrane region" description="Helical" evidence="7">
    <location>
        <begin position="178"/>
        <end position="195"/>
    </location>
</feature>
<dbReference type="Proteomes" id="UP000613582">
    <property type="component" value="Unassembled WGS sequence"/>
</dbReference>
<comment type="caution">
    <text evidence="9">The sequence shown here is derived from an EMBL/GenBank/DDBJ whole genome shotgun (WGS) entry which is preliminary data.</text>
</comment>
<evidence type="ECO:0000256" key="1">
    <source>
        <dbReference type="ARBA" id="ARBA00004651"/>
    </source>
</evidence>
<evidence type="ECO:0000256" key="6">
    <source>
        <dbReference type="ARBA" id="ARBA00023136"/>
    </source>
</evidence>
<keyword evidence="6 7" id="KW-0472">Membrane</keyword>
<evidence type="ECO:0000256" key="4">
    <source>
        <dbReference type="ARBA" id="ARBA00022692"/>
    </source>
</evidence>
<feature type="transmembrane region" description="Helical" evidence="7">
    <location>
        <begin position="232"/>
        <end position="253"/>
    </location>
</feature>
<proteinExistence type="inferred from homology"/>
<keyword evidence="3" id="KW-1003">Cell membrane</keyword>
<feature type="transmembrane region" description="Helical" evidence="7">
    <location>
        <begin position="53"/>
        <end position="70"/>
    </location>
</feature>
<dbReference type="RefSeq" id="WP_188159772.1">
    <property type="nucleotide sequence ID" value="NZ_BMGH01000001.1"/>
</dbReference>
<organism evidence="9 10">
    <name type="scientific">Aquisalinus flavus</name>
    <dbReference type="NCBI Taxonomy" id="1526572"/>
    <lineage>
        <taxon>Bacteria</taxon>
        <taxon>Pseudomonadati</taxon>
        <taxon>Pseudomonadota</taxon>
        <taxon>Alphaproteobacteria</taxon>
        <taxon>Parvularculales</taxon>
        <taxon>Parvularculaceae</taxon>
        <taxon>Aquisalinus</taxon>
    </lineage>
</organism>
<dbReference type="GO" id="GO:0016413">
    <property type="term" value="F:O-acetyltransferase activity"/>
    <property type="evidence" value="ECO:0007669"/>
    <property type="project" value="TreeGrafter"/>
</dbReference>
<feature type="transmembrane region" description="Helical" evidence="7">
    <location>
        <begin position="120"/>
        <end position="139"/>
    </location>
</feature>
<sequence>MTAQESGYRVDWVDYGKGICIILVVMMHSTYGYGAIAGGEGWMHHVVEFAKPIRMPDFFLIAGLFLSRSIHGPLADYIDKKVIHFAYFYVLWLAIQNVALESELLLADPLAFAVLFAKQLIFPSGSLWFLHQLLVFYVLTRLLRNVPAMVVLAAAALLQTLLYAGLIETGWSVTDRIANWYVFFFTGYACAPMLFRFASLAGRHKIFAIAGLAVWGLTNWGFVAAGLGEAPIVALALGMAGAGAIIAVAAILAELNTGNVIRYAGQHSIVIYLTFFVPMKVGEKALGATGLIPDIGFACLTVLVIAVGVPLAIHALVRGTPLNFLYRRPALFTLNRWQRGDGGKARIAPAE</sequence>
<evidence type="ECO:0000256" key="7">
    <source>
        <dbReference type="SAM" id="Phobius"/>
    </source>
</evidence>
<accession>A0A8J2V625</accession>
<evidence type="ECO:0000313" key="9">
    <source>
        <dbReference type="EMBL" id="GGC99497.1"/>
    </source>
</evidence>
<keyword evidence="9" id="KW-0012">Acyltransferase</keyword>
<evidence type="ECO:0000259" key="8">
    <source>
        <dbReference type="Pfam" id="PF01757"/>
    </source>
</evidence>
<evidence type="ECO:0000313" key="10">
    <source>
        <dbReference type="Proteomes" id="UP000613582"/>
    </source>
</evidence>
<keyword evidence="5 7" id="KW-1133">Transmembrane helix</keyword>
<evidence type="ECO:0000256" key="5">
    <source>
        <dbReference type="ARBA" id="ARBA00022989"/>
    </source>
</evidence>
<feature type="transmembrane region" description="Helical" evidence="7">
    <location>
        <begin position="291"/>
        <end position="317"/>
    </location>
</feature>
<comment type="subcellular location">
    <subcellularLocation>
        <location evidence="1">Cell membrane</location>
        <topology evidence="1">Multi-pass membrane protein</topology>
    </subcellularLocation>
</comment>
<reference evidence="9" key="2">
    <citation type="submission" date="2020-09" db="EMBL/GenBank/DDBJ databases">
        <authorList>
            <person name="Sun Q."/>
            <person name="Zhou Y."/>
        </authorList>
    </citation>
    <scope>NUCLEOTIDE SEQUENCE</scope>
    <source>
        <strain evidence="9">CGMCC 1.12921</strain>
    </source>
</reference>
<evidence type="ECO:0000256" key="3">
    <source>
        <dbReference type="ARBA" id="ARBA00022475"/>
    </source>
</evidence>
<comment type="similarity">
    <text evidence="2">Belongs to the acyltransferase 3 family.</text>
</comment>
<feature type="transmembrane region" description="Helical" evidence="7">
    <location>
        <begin position="146"/>
        <end position="166"/>
    </location>
</feature>
<feature type="transmembrane region" description="Helical" evidence="7">
    <location>
        <begin position="260"/>
        <end position="279"/>
    </location>
</feature>
<name>A0A8J2V625_9PROT</name>
<keyword evidence="4 7" id="KW-0812">Transmembrane</keyword>
<feature type="transmembrane region" description="Helical" evidence="7">
    <location>
        <begin position="207"/>
        <end position="226"/>
    </location>
</feature>
<keyword evidence="9" id="KW-0808">Transferase</keyword>
<dbReference type="GO" id="GO:0009246">
    <property type="term" value="P:enterobacterial common antigen biosynthetic process"/>
    <property type="evidence" value="ECO:0007669"/>
    <property type="project" value="TreeGrafter"/>
</dbReference>
<feature type="transmembrane region" description="Helical" evidence="7">
    <location>
        <begin position="82"/>
        <end position="100"/>
    </location>
</feature>
<dbReference type="EMBL" id="BMGH01000001">
    <property type="protein sequence ID" value="GGC99497.1"/>
    <property type="molecule type" value="Genomic_DNA"/>
</dbReference>
<dbReference type="Pfam" id="PF01757">
    <property type="entry name" value="Acyl_transf_3"/>
    <property type="match status" value="1"/>
</dbReference>